<dbReference type="AlphaFoldDB" id="A0A1H3KEA1"/>
<sequence length="93" mass="10663">MANLTLKEKLKKQNMSLLINLMLVNAKNLSMENLASEIYESALPPNQTNASNQTNANDDVQKKNIENYLKGNNFPQSKQLTKILNYFNKKYNL</sequence>
<reference evidence="2" key="1">
    <citation type="submission" date="2016-10" db="EMBL/GenBank/DDBJ databases">
        <authorList>
            <person name="Varghese N."/>
            <person name="Submissions S."/>
        </authorList>
    </citation>
    <scope>NUCLEOTIDE SEQUENCE [LARGE SCALE GENOMIC DNA]</scope>
    <source>
        <strain evidence="2">DSM 173</strain>
    </source>
</reference>
<dbReference type="Proteomes" id="UP000198672">
    <property type="component" value="Unassembled WGS sequence"/>
</dbReference>
<evidence type="ECO:0000313" key="2">
    <source>
        <dbReference type="Proteomes" id="UP000198672"/>
    </source>
</evidence>
<keyword evidence="2" id="KW-1185">Reference proteome</keyword>
<name>A0A1H3KEA1_ALLWA</name>
<accession>A0A1H3KEA1</accession>
<dbReference type="STRING" id="61595.SAMN05421644_1892"/>
<dbReference type="RefSeq" id="WP_091335593.1">
    <property type="nucleotide sequence ID" value="NZ_FNOW01000089.1"/>
</dbReference>
<proteinExistence type="predicted"/>
<organism evidence="1 2">
    <name type="scientific">Allochromatium warmingii</name>
    <name type="common">Chromatium warmingii</name>
    <dbReference type="NCBI Taxonomy" id="61595"/>
    <lineage>
        <taxon>Bacteria</taxon>
        <taxon>Pseudomonadati</taxon>
        <taxon>Pseudomonadota</taxon>
        <taxon>Gammaproteobacteria</taxon>
        <taxon>Chromatiales</taxon>
        <taxon>Chromatiaceae</taxon>
        <taxon>Allochromatium</taxon>
    </lineage>
</organism>
<evidence type="ECO:0000313" key="1">
    <source>
        <dbReference type="EMBL" id="SDY49928.1"/>
    </source>
</evidence>
<dbReference type="EMBL" id="FNOW01000089">
    <property type="protein sequence ID" value="SDY49928.1"/>
    <property type="molecule type" value="Genomic_DNA"/>
</dbReference>
<protein>
    <submittedName>
        <fullName evidence="1">Uncharacterized protein</fullName>
    </submittedName>
</protein>
<gene>
    <name evidence="1" type="ORF">SAMN05421644_1892</name>
</gene>